<dbReference type="Proteomes" id="UP000321058">
    <property type="component" value="Unassembled WGS sequence"/>
</dbReference>
<dbReference type="EMBL" id="BKAJ01000081">
    <property type="protein sequence ID" value="GEP57467.1"/>
    <property type="molecule type" value="Genomic_DNA"/>
</dbReference>
<evidence type="ECO:0000313" key="1">
    <source>
        <dbReference type="EMBL" id="GEP57467.1"/>
    </source>
</evidence>
<proteinExistence type="predicted"/>
<comment type="caution">
    <text evidence="1">The sequence shown here is derived from an EMBL/GenBank/DDBJ whole genome shotgun (WGS) entry which is preliminary data.</text>
</comment>
<sequence length="268" mass="30719">MVSGNLPKGATSQTIGGVSEIAVMAPIRKGRIPNERRTYEERLRMTIANLAGRVKQGLPTELDKVPTIHFGRMIIIRPEQYLVYSAVRGVRYDHPADGHALQIPDAIDEYHAFSHGQSEAGSNATAHHANGGRPIFRSWLLTLVEFDGDLRTYFRDVAEFLGPDFDSVFRNCQDFPGTSNFEQFWAWIRRYQIETGLFYPRYRDLSVARIKQLQDFKRRFDAFVTKVRSPTGRRVESMDELFDEFLRKTQQYASDFPTPGGMYKPGED</sequence>
<gene>
    <name evidence="1" type="ORF">RSO01_46330</name>
</gene>
<dbReference type="AlphaFoldDB" id="A0A512NET9"/>
<evidence type="ECO:0000313" key="2">
    <source>
        <dbReference type="Proteomes" id="UP000321058"/>
    </source>
</evidence>
<keyword evidence="2" id="KW-1185">Reference proteome</keyword>
<protein>
    <submittedName>
        <fullName evidence="1">Uncharacterized protein</fullName>
    </submittedName>
</protein>
<organism evidence="1 2">
    <name type="scientific">Reyranella soli</name>
    <dbReference type="NCBI Taxonomy" id="1230389"/>
    <lineage>
        <taxon>Bacteria</taxon>
        <taxon>Pseudomonadati</taxon>
        <taxon>Pseudomonadota</taxon>
        <taxon>Alphaproteobacteria</taxon>
        <taxon>Hyphomicrobiales</taxon>
        <taxon>Reyranellaceae</taxon>
        <taxon>Reyranella</taxon>
    </lineage>
</organism>
<accession>A0A512NET9</accession>
<reference evidence="1 2" key="1">
    <citation type="submission" date="2019-07" db="EMBL/GenBank/DDBJ databases">
        <title>Whole genome shotgun sequence of Reyranella soli NBRC 108950.</title>
        <authorList>
            <person name="Hosoyama A."/>
            <person name="Uohara A."/>
            <person name="Ohji S."/>
            <person name="Ichikawa N."/>
        </authorList>
    </citation>
    <scope>NUCLEOTIDE SEQUENCE [LARGE SCALE GENOMIC DNA]</scope>
    <source>
        <strain evidence="1 2">NBRC 108950</strain>
    </source>
</reference>
<name>A0A512NET9_9HYPH</name>